<evidence type="ECO:0000313" key="2">
    <source>
        <dbReference type="Proteomes" id="UP000247810"/>
    </source>
</evidence>
<name>A0A319D685_9EURO</name>
<sequence length="131" mass="14659">MEIPPEDTPSGWTNDPNRLSRAFQPDSGEIYLARCHGLEDIGVLFLNTSDSGEMGYIITSGNHYYIGDLMSDHIFEITKPCTLPEIARVIAAEGESELRCRKVKFVEWIPWEPQEVVEGPSLFVPPPNPPS</sequence>
<dbReference type="Proteomes" id="UP000247810">
    <property type="component" value="Unassembled WGS sequence"/>
</dbReference>
<reference evidence="1 2" key="1">
    <citation type="submission" date="2018-02" db="EMBL/GenBank/DDBJ databases">
        <title>The genomes of Aspergillus section Nigri reveals drivers in fungal speciation.</title>
        <authorList>
            <consortium name="DOE Joint Genome Institute"/>
            <person name="Vesth T.C."/>
            <person name="Nybo J."/>
            <person name="Theobald S."/>
            <person name="Brandl J."/>
            <person name="Frisvad J.C."/>
            <person name="Nielsen K.F."/>
            <person name="Lyhne E.K."/>
            <person name="Kogle M.E."/>
            <person name="Kuo A."/>
            <person name="Riley R."/>
            <person name="Clum A."/>
            <person name="Nolan M."/>
            <person name="Lipzen A."/>
            <person name="Salamov A."/>
            <person name="Henrissat B."/>
            <person name="Wiebenga A."/>
            <person name="De vries R.P."/>
            <person name="Grigoriev I.V."/>
            <person name="Mortensen U.H."/>
            <person name="Andersen M.R."/>
            <person name="Baker S.E."/>
        </authorList>
    </citation>
    <scope>NUCLEOTIDE SEQUENCE [LARGE SCALE GENOMIC DNA]</scope>
    <source>
        <strain evidence="1 2">CBS 707.79</strain>
    </source>
</reference>
<dbReference type="EMBL" id="KZ825906">
    <property type="protein sequence ID" value="PYH92830.1"/>
    <property type="molecule type" value="Genomic_DNA"/>
</dbReference>
<protein>
    <submittedName>
        <fullName evidence="1">Uncharacterized protein</fullName>
    </submittedName>
</protein>
<dbReference type="OrthoDB" id="4486068at2759"/>
<keyword evidence="2" id="KW-1185">Reference proteome</keyword>
<dbReference type="VEuPathDB" id="FungiDB:BO71DRAFT_410683"/>
<evidence type="ECO:0000313" key="1">
    <source>
        <dbReference type="EMBL" id="PYH92830.1"/>
    </source>
</evidence>
<organism evidence="1 2">
    <name type="scientific">Aspergillus ellipticus CBS 707.79</name>
    <dbReference type="NCBI Taxonomy" id="1448320"/>
    <lineage>
        <taxon>Eukaryota</taxon>
        <taxon>Fungi</taxon>
        <taxon>Dikarya</taxon>
        <taxon>Ascomycota</taxon>
        <taxon>Pezizomycotina</taxon>
        <taxon>Eurotiomycetes</taxon>
        <taxon>Eurotiomycetidae</taxon>
        <taxon>Eurotiales</taxon>
        <taxon>Aspergillaceae</taxon>
        <taxon>Aspergillus</taxon>
        <taxon>Aspergillus subgen. Circumdati</taxon>
    </lineage>
</organism>
<gene>
    <name evidence="1" type="ORF">BO71DRAFT_410683</name>
</gene>
<proteinExistence type="predicted"/>
<dbReference type="AlphaFoldDB" id="A0A319D685"/>
<accession>A0A319D685</accession>